<feature type="compositionally biased region" description="Polar residues" evidence="1">
    <location>
        <begin position="145"/>
        <end position="157"/>
    </location>
</feature>
<organism evidence="2">
    <name type="scientific">Anopheles atroparvus</name>
    <name type="common">European mosquito</name>
    <dbReference type="NCBI Taxonomy" id="41427"/>
    <lineage>
        <taxon>Eukaryota</taxon>
        <taxon>Metazoa</taxon>
        <taxon>Ecdysozoa</taxon>
        <taxon>Arthropoda</taxon>
        <taxon>Hexapoda</taxon>
        <taxon>Insecta</taxon>
        <taxon>Pterygota</taxon>
        <taxon>Neoptera</taxon>
        <taxon>Endopterygota</taxon>
        <taxon>Diptera</taxon>
        <taxon>Nematocera</taxon>
        <taxon>Culicoidea</taxon>
        <taxon>Culicidae</taxon>
        <taxon>Anophelinae</taxon>
        <taxon>Anopheles</taxon>
    </lineage>
</organism>
<name>A0A182J8M1_ANOAO</name>
<dbReference type="AlphaFoldDB" id="A0A182J8M1"/>
<dbReference type="EnsemblMetazoa" id="AATE013452-RA">
    <property type="protein sequence ID" value="AATE013452-PA.1"/>
    <property type="gene ID" value="AATE013452"/>
</dbReference>
<accession>A0A182J8M1</accession>
<sequence>MTISTATSLADVNTFCTAMPRKRGNGNGYGHALGHLPIARIATIFTTPSGGSHSDTNASTAYCANDRQMIAIWDGLSTSVETHENRKAGHAPNASIKYAHSAPDEVFIVPNSAPPTSGRVCACVGVYEGTNTPVFGLVEASNGHVTHNSSRGAQSAPSERGADIDEEHNSAIAKSTRVISQSQAAAHYTK</sequence>
<protein>
    <submittedName>
        <fullName evidence="2">Uncharacterized protein</fullName>
    </submittedName>
</protein>
<evidence type="ECO:0000313" key="2">
    <source>
        <dbReference type="EnsemblMetazoa" id="AATE013452-PA.1"/>
    </source>
</evidence>
<feature type="compositionally biased region" description="Basic and acidic residues" evidence="1">
    <location>
        <begin position="160"/>
        <end position="169"/>
    </location>
</feature>
<evidence type="ECO:0000256" key="1">
    <source>
        <dbReference type="SAM" id="MobiDB-lite"/>
    </source>
</evidence>
<reference evidence="2" key="1">
    <citation type="submission" date="2022-08" db="UniProtKB">
        <authorList>
            <consortium name="EnsemblMetazoa"/>
        </authorList>
    </citation>
    <scope>IDENTIFICATION</scope>
    <source>
        <strain evidence="2">EBRO</strain>
    </source>
</reference>
<proteinExistence type="predicted"/>
<feature type="region of interest" description="Disordered" evidence="1">
    <location>
        <begin position="145"/>
        <end position="190"/>
    </location>
</feature>
<dbReference type="VEuPathDB" id="VectorBase:AATE013452"/>